<dbReference type="FunFam" id="3.40.50.360:FF:000015">
    <property type="entry name" value="NADPH-dependent diflavin oxidoreductase 1"/>
    <property type="match status" value="1"/>
</dbReference>
<dbReference type="SUPFAM" id="SSF52218">
    <property type="entry name" value="Flavoproteins"/>
    <property type="match status" value="1"/>
</dbReference>
<dbReference type="GO" id="GO:0005634">
    <property type="term" value="C:nucleus"/>
    <property type="evidence" value="ECO:0007669"/>
    <property type="project" value="UniProtKB-ARBA"/>
</dbReference>
<dbReference type="OrthoDB" id="1856718at2759"/>
<dbReference type="Proteomes" id="UP000036987">
    <property type="component" value="Unassembled WGS sequence"/>
</dbReference>
<dbReference type="InterPro" id="IPR008254">
    <property type="entry name" value="Flavodoxin/NO_synth"/>
</dbReference>
<comment type="caution">
    <text evidence="9">The sequence shown here is derived from an EMBL/GenBank/DDBJ whole genome shotgun (WGS) entry which is preliminary data.</text>
</comment>
<keyword evidence="3" id="KW-0285">Flavoprotein</keyword>
<dbReference type="Gene3D" id="3.40.50.360">
    <property type="match status" value="1"/>
</dbReference>
<accession>A0A0K9PZ61</accession>
<dbReference type="InterPro" id="IPR001094">
    <property type="entry name" value="Flavdoxin-like"/>
</dbReference>
<dbReference type="GO" id="GO:0005737">
    <property type="term" value="C:cytoplasm"/>
    <property type="evidence" value="ECO:0007669"/>
    <property type="project" value="UniProtKB-SubCell"/>
</dbReference>
<keyword evidence="2" id="KW-0963">Cytoplasm</keyword>
<dbReference type="GO" id="GO:0016651">
    <property type="term" value="F:oxidoreductase activity, acting on NAD(P)H"/>
    <property type="evidence" value="ECO:0007669"/>
    <property type="project" value="UniProtKB-ARBA"/>
</dbReference>
<reference evidence="10" key="1">
    <citation type="journal article" date="2016" name="Nature">
        <title>The genome of the seagrass Zostera marina reveals angiosperm adaptation to the sea.</title>
        <authorList>
            <person name="Olsen J.L."/>
            <person name="Rouze P."/>
            <person name="Verhelst B."/>
            <person name="Lin Y.-C."/>
            <person name="Bayer T."/>
            <person name="Collen J."/>
            <person name="Dattolo E."/>
            <person name="De Paoli E."/>
            <person name="Dittami S."/>
            <person name="Maumus F."/>
            <person name="Michel G."/>
            <person name="Kersting A."/>
            <person name="Lauritano C."/>
            <person name="Lohaus R."/>
            <person name="Toepel M."/>
            <person name="Tonon T."/>
            <person name="Vanneste K."/>
            <person name="Amirebrahimi M."/>
            <person name="Brakel J."/>
            <person name="Bostroem C."/>
            <person name="Chovatia M."/>
            <person name="Grimwood J."/>
            <person name="Jenkins J.W."/>
            <person name="Jueterbock A."/>
            <person name="Mraz A."/>
            <person name="Stam W.T."/>
            <person name="Tice H."/>
            <person name="Bornberg-Bauer E."/>
            <person name="Green P.J."/>
            <person name="Pearson G.A."/>
            <person name="Procaccini G."/>
            <person name="Duarte C.M."/>
            <person name="Schmutz J."/>
            <person name="Reusch T.B.H."/>
            <person name="Van de Peer Y."/>
        </authorList>
    </citation>
    <scope>NUCLEOTIDE SEQUENCE [LARGE SCALE GENOMIC DNA]</scope>
    <source>
        <strain evidence="10">cv. Finnish</strain>
    </source>
</reference>
<evidence type="ECO:0000256" key="7">
    <source>
        <dbReference type="ARBA" id="ARBA00023002"/>
    </source>
</evidence>
<evidence type="ECO:0000256" key="2">
    <source>
        <dbReference type="ARBA" id="ARBA00022490"/>
    </source>
</evidence>
<evidence type="ECO:0000259" key="8">
    <source>
        <dbReference type="PROSITE" id="PS50902"/>
    </source>
</evidence>
<evidence type="ECO:0000256" key="3">
    <source>
        <dbReference type="ARBA" id="ARBA00022630"/>
    </source>
</evidence>
<dbReference type="InterPro" id="IPR029039">
    <property type="entry name" value="Flavoprotein-like_sf"/>
</dbReference>
<dbReference type="EMBL" id="LFYR01000569">
    <property type="protein sequence ID" value="KMZ73527.1"/>
    <property type="molecule type" value="Genomic_DNA"/>
</dbReference>
<sequence>MTGEDECRDQKILILYASQTGNAMDAAERVGREAERRGCRSAVVLSMDSYDVNRLPNENCIIFVVSTTGQGDIPDSMKVFWKFLLQKNLSSVWLSGVHYAVFGLGDSGYQKYNYTAKKLDRRLLNIGGKSLIEKGLGDDQHPSGQ</sequence>
<proteinExistence type="predicted"/>
<dbReference type="OMA" id="GEDECRD"/>
<evidence type="ECO:0000256" key="4">
    <source>
        <dbReference type="ARBA" id="ARBA00022643"/>
    </source>
</evidence>
<keyword evidence="7" id="KW-0560">Oxidoreductase</keyword>
<dbReference type="PANTHER" id="PTHR19384">
    <property type="entry name" value="NITRIC OXIDE SYNTHASE-RELATED"/>
    <property type="match status" value="1"/>
</dbReference>
<feature type="domain" description="Flavodoxin-like" evidence="8">
    <location>
        <begin position="12"/>
        <end position="145"/>
    </location>
</feature>
<dbReference type="AlphaFoldDB" id="A0A0K9PZ61"/>
<evidence type="ECO:0000256" key="5">
    <source>
        <dbReference type="ARBA" id="ARBA00022827"/>
    </source>
</evidence>
<dbReference type="PROSITE" id="PS50902">
    <property type="entry name" value="FLAVODOXIN_LIKE"/>
    <property type="match status" value="1"/>
</dbReference>
<evidence type="ECO:0000313" key="9">
    <source>
        <dbReference type="EMBL" id="KMZ73527.1"/>
    </source>
</evidence>
<dbReference type="STRING" id="29655.A0A0K9PZ61"/>
<dbReference type="PANTHER" id="PTHR19384:SF10">
    <property type="entry name" value="NADPH-DEPENDENT DIFLAVIN OXIDOREDUCTASE 1"/>
    <property type="match status" value="1"/>
</dbReference>
<dbReference type="PRINTS" id="PR00369">
    <property type="entry name" value="FLAVODOXIN"/>
</dbReference>
<keyword evidence="10" id="KW-1185">Reference proteome</keyword>
<keyword evidence="5" id="KW-0274">FAD</keyword>
<keyword evidence="6" id="KW-0521">NADP</keyword>
<comment type="subcellular location">
    <subcellularLocation>
        <location evidence="1">Cytoplasm</location>
    </subcellularLocation>
</comment>
<dbReference type="Pfam" id="PF00258">
    <property type="entry name" value="Flavodoxin_1"/>
    <property type="match status" value="1"/>
</dbReference>
<name>A0A0K9PZ61_ZOSMR</name>
<protein>
    <recommendedName>
        <fullName evidence="8">Flavodoxin-like domain-containing protein</fullName>
    </recommendedName>
</protein>
<dbReference type="GO" id="GO:0010181">
    <property type="term" value="F:FMN binding"/>
    <property type="evidence" value="ECO:0007669"/>
    <property type="project" value="InterPro"/>
</dbReference>
<evidence type="ECO:0000313" key="10">
    <source>
        <dbReference type="Proteomes" id="UP000036987"/>
    </source>
</evidence>
<keyword evidence="4" id="KW-0288">FMN</keyword>
<gene>
    <name evidence="9" type="ORF">ZOSMA_146G00010</name>
</gene>
<evidence type="ECO:0000256" key="6">
    <source>
        <dbReference type="ARBA" id="ARBA00022857"/>
    </source>
</evidence>
<evidence type="ECO:0000256" key="1">
    <source>
        <dbReference type="ARBA" id="ARBA00004496"/>
    </source>
</evidence>
<organism evidence="9 10">
    <name type="scientific">Zostera marina</name>
    <name type="common">Eelgrass</name>
    <dbReference type="NCBI Taxonomy" id="29655"/>
    <lineage>
        <taxon>Eukaryota</taxon>
        <taxon>Viridiplantae</taxon>
        <taxon>Streptophyta</taxon>
        <taxon>Embryophyta</taxon>
        <taxon>Tracheophyta</taxon>
        <taxon>Spermatophyta</taxon>
        <taxon>Magnoliopsida</taxon>
        <taxon>Liliopsida</taxon>
        <taxon>Zosteraceae</taxon>
        <taxon>Zostera</taxon>
    </lineage>
</organism>